<feature type="region of interest" description="Disordered" evidence="4">
    <location>
        <begin position="150"/>
        <end position="182"/>
    </location>
</feature>
<dbReference type="Gene3D" id="2.130.10.10">
    <property type="entry name" value="YVTN repeat-like/Quinoprotein amine dehydrogenase"/>
    <property type="match status" value="3"/>
</dbReference>
<sequence length="622" mass="68517">MNHSVCVCPIALFIEAHSTMRTDTLLPPEEASLITDQEALPVRVPGAAMDDNDRSRMGASTAVGSTGATEEMGIDLDDLGESTFTGTHAREEQKAILESLERRRLARTLAVPTDDGRVRHRLRKLLEPVTLFGEGPSERRDRLKEILSTKMMSGGDGTSQAAIMSESDSSSDDEDDVEGDTEVSEFYTYGPEELSKARRNVLEYSIQRAKDRMAMQRAELEVPFGQRKKTRHELYSYLTGFETKSLQFGDDRPMGYCTFAPNSKMLATASWSGMIKLWSVPGSEQIGVMRGHRDRVSGMAFHPRATLDHPTSALNLVSGAVDGSVNLWSLEQDTPISRLVGHDMRVARVAFHPSGEYIGTASFDTTWRLWSAETQQELLMQEGHSREVFTIGFQNDGALVATAGMDSIGRIWDLRTGRSIMVLKGHAKPILGLDWSPNGYQMATGSEDSSIRIWDIRAAASVYTIPAHKNIVSQVKYWHATEVFENPLLSEGWSLPQLGGLSSMTSPPVPRTKGPKENQAVHTGDVAVPDTHKDIVLDEASDATNLMSKGSAMRRQFLSGSFLVSSSYDGTCKLWTEGDYKPLKALTGLEAKVMCTDISGDGKYIATALYDRTFKMYASSEE</sequence>
<organism evidence="6 7">
    <name type="scientific">Batrachochytrium salamandrivorans</name>
    <dbReference type="NCBI Taxonomy" id="1357716"/>
    <lineage>
        <taxon>Eukaryota</taxon>
        <taxon>Fungi</taxon>
        <taxon>Fungi incertae sedis</taxon>
        <taxon>Chytridiomycota</taxon>
        <taxon>Chytridiomycota incertae sedis</taxon>
        <taxon>Chytridiomycetes</taxon>
        <taxon>Rhizophydiales</taxon>
        <taxon>Rhizophydiales incertae sedis</taxon>
        <taxon>Batrachochytrium</taxon>
    </lineage>
</organism>
<accession>A0ABQ8FC96</accession>
<dbReference type="Gene3D" id="4.10.280.110">
    <property type="entry name" value="Pre-mRNA processing factor 4 domain"/>
    <property type="match status" value="1"/>
</dbReference>
<dbReference type="Proteomes" id="UP001648503">
    <property type="component" value="Unassembled WGS sequence"/>
</dbReference>
<feature type="repeat" description="WD" evidence="3">
    <location>
        <begin position="289"/>
        <end position="338"/>
    </location>
</feature>
<dbReference type="PROSITE" id="PS50082">
    <property type="entry name" value="WD_REPEATS_2"/>
    <property type="match status" value="4"/>
</dbReference>
<keyword evidence="1 3" id="KW-0853">WD repeat</keyword>
<feature type="region of interest" description="Disordered" evidence="4">
    <location>
        <begin position="47"/>
        <end position="66"/>
    </location>
</feature>
<dbReference type="InterPro" id="IPR036322">
    <property type="entry name" value="WD40_repeat_dom_sf"/>
</dbReference>
<evidence type="ECO:0000313" key="7">
    <source>
        <dbReference type="Proteomes" id="UP001648503"/>
    </source>
</evidence>
<feature type="repeat" description="WD" evidence="3">
    <location>
        <begin position="423"/>
        <end position="464"/>
    </location>
</feature>
<keyword evidence="7" id="KW-1185">Reference proteome</keyword>
<evidence type="ECO:0000256" key="4">
    <source>
        <dbReference type="SAM" id="MobiDB-lite"/>
    </source>
</evidence>
<dbReference type="InterPro" id="IPR014906">
    <property type="entry name" value="PRP4-like"/>
</dbReference>
<feature type="compositionally biased region" description="Acidic residues" evidence="4">
    <location>
        <begin position="169"/>
        <end position="182"/>
    </location>
</feature>
<dbReference type="Pfam" id="PF00400">
    <property type="entry name" value="WD40"/>
    <property type="match status" value="7"/>
</dbReference>
<dbReference type="SUPFAM" id="SSF158230">
    <property type="entry name" value="PRP4-like"/>
    <property type="match status" value="1"/>
</dbReference>
<evidence type="ECO:0000256" key="2">
    <source>
        <dbReference type="ARBA" id="ARBA00022737"/>
    </source>
</evidence>
<dbReference type="InterPro" id="IPR036285">
    <property type="entry name" value="PRP4-like_sf"/>
</dbReference>
<dbReference type="PANTHER" id="PTHR19846:SF0">
    <property type="entry name" value="PRE-MRNA PROCESSING FACTOR 4"/>
    <property type="match status" value="1"/>
</dbReference>
<dbReference type="Pfam" id="PF08799">
    <property type="entry name" value="PRP4"/>
    <property type="match status" value="1"/>
</dbReference>
<dbReference type="EMBL" id="JAFCIX010000298">
    <property type="protein sequence ID" value="KAH6595528.1"/>
    <property type="molecule type" value="Genomic_DNA"/>
</dbReference>
<feature type="repeat" description="WD" evidence="3">
    <location>
        <begin position="381"/>
        <end position="422"/>
    </location>
</feature>
<dbReference type="PRINTS" id="PR00320">
    <property type="entry name" value="GPROTEINBRPT"/>
</dbReference>
<protein>
    <recommendedName>
        <fullName evidence="5">Pre-mRNA processing factor 4 (PRP4)-like domain-containing protein</fullName>
    </recommendedName>
</protein>
<dbReference type="InterPro" id="IPR019775">
    <property type="entry name" value="WD40_repeat_CS"/>
</dbReference>
<proteinExistence type="predicted"/>
<dbReference type="PROSITE" id="PS50294">
    <property type="entry name" value="WD_REPEATS_REGION"/>
    <property type="match status" value="3"/>
</dbReference>
<dbReference type="InterPro" id="IPR015943">
    <property type="entry name" value="WD40/YVTN_repeat-like_dom_sf"/>
</dbReference>
<evidence type="ECO:0000256" key="1">
    <source>
        <dbReference type="ARBA" id="ARBA00022574"/>
    </source>
</evidence>
<dbReference type="PROSITE" id="PS00678">
    <property type="entry name" value="WD_REPEATS_1"/>
    <property type="match status" value="1"/>
</dbReference>
<dbReference type="InterPro" id="IPR020472">
    <property type="entry name" value="WD40_PAC1"/>
</dbReference>
<feature type="repeat" description="WD" evidence="3">
    <location>
        <begin position="339"/>
        <end position="380"/>
    </location>
</feature>
<evidence type="ECO:0000256" key="3">
    <source>
        <dbReference type="PROSITE-ProRule" id="PRU00221"/>
    </source>
</evidence>
<dbReference type="SMART" id="SM00320">
    <property type="entry name" value="WD40"/>
    <property type="match status" value="7"/>
</dbReference>
<evidence type="ECO:0000313" key="6">
    <source>
        <dbReference type="EMBL" id="KAH6595528.1"/>
    </source>
</evidence>
<dbReference type="SUPFAM" id="SSF50978">
    <property type="entry name" value="WD40 repeat-like"/>
    <property type="match status" value="1"/>
</dbReference>
<feature type="domain" description="Pre-mRNA processing factor 4 (PRP4)-like" evidence="5">
    <location>
        <begin position="113"/>
        <end position="162"/>
    </location>
</feature>
<dbReference type="PANTHER" id="PTHR19846">
    <property type="entry name" value="WD40 REPEAT PROTEIN"/>
    <property type="match status" value="1"/>
</dbReference>
<evidence type="ECO:0000259" key="5">
    <source>
        <dbReference type="SMART" id="SM00500"/>
    </source>
</evidence>
<dbReference type="InterPro" id="IPR001680">
    <property type="entry name" value="WD40_rpt"/>
</dbReference>
<gene>
    <name evidence="6" type="ORF">BASA50_005737</name>
</gene>
<reference evidence="6 7" key="1">
    <citation type="submission" date="2021-02" db="EMBL/GenBank/DDBJ databases">
        <title>Variation within the Batrachochytrium salamandrivorans European outbreak.</title>
        <authorList>
            <person name="Kelly M."/>
            <person name="Pasmans F."/>
            <person name="Shea T.P."/>
            <person name="Munoz J.F."/>
            <person name="Carranza S."/>
            <person name="Cuomo C.A."/>
            <person name="Martel A."/>
        </authorList>
    </citation>
    <scope>NUCLEOTIDE SEQUENCE [LARGE SCALE GENOMIC DNA]</scope>
    <source>
        <strain evidence="6 7">AMFP18/2</strain>
    </source>
</reference>
<keyword evidence="2" id="KW-0677">Repeat</keyword>
<name>A0ABQ8FC96_9FUNG</name>
<dbReference type="CDD" id="cd00200">
    <property type="entry name" value="WD40"/>
    <property type="match status" value="1"/>
</dbReference>
<dbReference type="SMART" id="SM00500">
    <property type="entry name" value="SFM"/>
    <property type="match status" value="1"/>
</dbReference>
<comment type="caution">
    <text evidence="6">The sequence shown here is derived from an EMBL/GenBank/DDBJ whole genome shotgun (WGS) entry which is preliminary data.</text>
</comment>